<dbReference type="InterPro" id="IPR056690">
    <property type="entry name" value="DUF7788"/>
</dbReference>
<feature type="domain" description="DUF2828" evidence="1">
    <location>
        <begin position="64"/>
        <end position="496"/>
    </location>
</feature>
<evidence type="ECO:0000259" key="2">
    <source>
        <dbReference type="Pfam" id="PF25043"/>
    </source>
</evidence>
<dbReference type="Pfam" id="PF25043">
    <property type="entry name" value="DUF7788"/>
    <property type="match status" value="1"/>
</dbReference>
<accession>A0AAD4L9B0</accession>
<dbReference type="SUPFAM" id="SSF53300">
    <property type="entry name" value="vWA-like"/>
    <property type="match status" value="1"/>
</dbReference>
<organism evidence="3 4">
    <name type="scientific">Lactarius akahatsu</name>
    <dbReference type="NCBI Taxonomy" id="416441"/>
    <lineage>
        <taxon>Eukaryota</taxon>
        <taxon>Fungi</taxon>
        <taxon>Dikarya</taxon>
        <taxon>Basidiomycota</taxon>
        <taxon>Agaricomycotina</taxon>
        <taxon>Agaricomycetes</taxon>
        <taxon>Russulales</taxon>
        <taxon>Russulaceae</taxon>
        <taxon>Lactarius</taxon>
    </lineage>
</organism>
<dbReference type="InterPro" id="IPR036465">
    <property type="entry name" value="vWFA_dom_sf"/>
</dbReference>
<feature type="domain" description="DUF7788" evidence="2">
    <location>
        <begin position="498"/>
        <end position="724"/>
    </location>
</feature>
<dbReference type="Pfam" id="PF11443">
    <property type="entry name" value="DUF2828"/>
    <property type="match status" value="1"/>
</dbReference>
<dbReference type="PANTHER" id="PTHR31373">
    <property type="entry name" value="OS06G0652100 PROTEIN"/>
    <property type="match status" value="1"/>
</dbReference>
<reference evidence="3" key="1">
    <citation type="submission" date="2022-01" db="EMBL/GenBank/DDBJ databases">
        <title>Comparative genomics reveals a dynamic genome evolution in the ectomycorrhizal milk-cap (Lactarius) mushrooms.</title>
        <authorList>
            <consortium name="DOE Joint Genome Institute"/>
            <person name="Lebreton A."/>
            <person name="Tang N."/>
            <person name="Kuo A."/>
            <person name="LaButti K."/>
            <person name="Drula E."/>
            <person name="Barry K."/>
            <person name="Clum A."/>
            <person name="Lipzen A."/>
            <person name="Mousain D."/>
            <person name="Ng V."/>
            <person name="Wang R."/>
            <person name="Wang X."/>
            <person name="Dai Y."/>
            <person name="Henrissat B."/>
            <person name="Grigoriev I.V."/>
            <person name="Guerin-Laguette A."/>
            <person name="Yu F."/>
            <person name="Martin F.M."/>
        </authorList>
    </citation>
    <scope>NUCLEOTIDE SEQUENCE</scope>
    <source>
        <strain evidence="3">QP</strain>
    </source>
</reference>
<evidence type="ECO:0000313" key="4">
    <source>
        <dbReference type="Proteomes" id="UP001201163"/>
    </source>
</evidence>
<dbReference type="InterPro" id="IPR011205">
    <property type="entry name" value="UCP015417_vWA"/>
</dbReference>
<dbReference type="AlphaFoldDB" id="A0AAD4L9B0"/>
<dbReference type="PANTHER" id="PTHR31373:SF27">
    <property type="entry name" value="TROVE DOMAIN-CONTAINING PROTEIN"/>
    <property type="match status" value="1"/>
</dbReference>
<dbReference type="PIRSF" id="PIRSF015417">
    <property type="entry name" value="T31B5_30_vWA"/>
    <property type="match status" value="1"/>
</dbReference>
<dbReference type="Proteomes" id="UP001201163">
    <property type="component" value="Unassembled WGS sequence"/>
</dbReference>
<evidence type="ECO:0000313" key="3">
    <source>
        <dbReference type="EMBL" id="KAH8979237.1"/>
    </source>
</evidence>
<sequence length="737" mass="81894">MLASGAASTSQIVTLPHIPELFDPDFLDVLLPPRSTPDAMDVDAPEPENTFMNALKSVAHRKYTQNSAPAFDSTLSYTLDAFQTLSLHMPRERINAVLSKAWEEDRSLALRIIWNTRSIHDGKGDKELFYKAFGWLYEHHPRTAIANLSQLVAPVCVVKSRSRSTQMPHGYWKDLLNILALATLEQLDTCPAPFLHVDRRGFSARRRSVGPKRLTTGERLAGMTAEQFGELLAARNQKAKAIARERRVKNAADSHQLLLSKLSERRFRALYVAVARLFSDELVEQASLMRKAEALAEGEERDCILRKVSFVGKWAPTPSASHDRVTNISTAVAILLYRGGVMSSLSRPVDASAALSGDDVHILRSFYQRWVLTPLRASSRVPEPLMAARRWGDVSYKHVPSKCMHINSKNFFKHDGQRFDAYLESVAEGKVQISGATLLPHELVAKAIAPTVHEQMRPWASSVPTGFRARVARREAQVVDAQWNTMLARLREAGTLDNSLAVCDVSGSMGDIYWQDPETQPILPAVALSMVLAQLAKPPFANVFITFSAKPEVVTLQDGVGVAANVAAMIRSSWGSNTNLHAVFVRLLLPLAVQHRVPREDMVKRLFVFSDMQFNAAEPAKEEDPGAWVTNHDAITRAYEKAGYDVPEIVYWNLAGELQTAPVEAERKGVALMSGFSPAMMKVFMGEDVEEPLDDDTVLVDEKGEEVKLPRKPEMTPLSIMKRALEKPSYDGLIVSD</sequence>
<dbReference type="Gene3D" id="3.40.50.410">
    <property type="entry name" value="von Willebrand factor, type A domain"/>
    <property type="match status" value="1"/>
</dbReference>
<gene>
    <name evidence="3" type="ORF">EDB92DRAFT_1806665</name>
</gene>
<name>A0AAD4L9B0_9AGAM</name>
<proteinExistence type="predicted"/>
<protein>
    <submittedName>
        <fullName evidence="3">Uncharacterized protein</fullName>
    </submittedName>
</protein>
<keyword evidence="4" id="KW-1185">Reference proteome</keyword>
<dbReference type="EMBL" id="JAKELL010000180">
    <property type="protein sequence ID" value="KAH8979237.1"/>
    <property type="molecule type" value="Genomic_DNA"/>
</dbReference>
<dbReference type="InterPro" id="IPR058580">
    <property type="entry name" value="DUF2828"/>
</dbReference>
<evidence type="ECO:0000259" key="1">
    <source>
        <dbReference type="Pfam" id="PF11443"/>
    </source>
</evidence>
<comment type="caution">
    <text evidence="3">The sequence shown here is derived from an EMBL/GenBank/DDBJ whole genome shotgun (WGS) entry which is preliminary data.</text>
</comment>